<organism evidence="1 2">
    <name type="scientific">Fusibacter ferrireducens</name>
    <dbReference type="NCBI Taxonomy" id="2785058"/>
    <lineage>
        <taxon>Bacteria</taxon>
        <taxon>Bacillati</taxon>
        <taxon>Bacillota</taxon>
        <taxon>Clostridia</taxon>
        <taxon>Eubacteriales</taxon>
        <taxon>Eubacteriales Family XII. Incertae Sedis</taxon>
        <taxon>Fusibacter</taxon>
    </lineage>
</organism>
<accession>A0ABR9ZV48</accession>
<proteinExistence type="predicted"/>
<name>A0ABR9ZV48_9FIRM</name>
<dbReference type="InterPro" id="IPR008257">
    <property type="entry name" value="Pept_M19"/>
</dbReference>
<reference evidence="1 2" key="1">
    <citation type="submission" date="2020-11" db="EMBL/GenBank/DDBJ databases">
        <title>Fusibacter basophilias sp. nov.</title>
        <authorList>
            <person name="Qiu D."/>
        </authorList>
    </citation>
    <scope>NUCLEOTIDE SEQUENCE [LARGE SCALE GENOMIC DNA]</scope>
    <source>
        <strain evidence="1 2">Q10-2</strain>
    </source>
</reference>
<dbReference type="EMBL" id="JADKNH010000008">
    <property type="protein sequence ID" value="MBF4694346.1"/>
    <property type="molecule type" value="Genomic_DNA"/>
</dbReference>
<dbReference type="Gene3D" id="3.20.20.140">
    <property type="entry name" value="Metal-dependent hydrolases"/>
    <property type="match status" value="1"/>
</dbReference>
<dbReference type="SUPFAM" id="SSF51556">
    <property type="entry name" value="Metallo-dependent hydrolases"/>
    <property type="match status" value="1"/>
</dbReference>
<sequence length="316" mass="35770">MKFFDLHADIFYDLTNRRLNGHDDTFNSRHYAKMKTGHIGGAIFVVWNDIQSKIQPADFLNHAFDQIQREMHDPSTHMKVVLDSCALNEKWYDDDVSVIVGIEGIEAFGDSIMLLDDYYEKGLRHVGLTWNEQNAFATGVNGDSGRGLTLLGRKMVLKIQDRNMILDLAHLNERSFWDVLRCSCKPIMVSHSNAYALCPHKRNLKDEQIKAVSAQGGIIGVTSVGSFLSQDMSNRNLEVFVEHIAHMVDVGGIETVALGFDFCDYIHENYMGVEDFEDVSKTMNLIRALSKKGFTPPEIEKMAYGNAFRFIKSTGF</sequence>
<evidence type="ECO:0000313" key="2">
    <source>
        <dbReference type="Proteomes" id="UP000614200"/>
    </source>
</evidence>
<evidence type="ECO:0000313" key="1">
    <source>
        <dbReference type="EMBL" id="MBF4694346.1"/>
    </source>
</evidence>
<dbReference type="PANTHER" id="PTHR10443">
    <property type="entry name" value="MICROSOMAL DIPEPTIDASE"/>
    <property type="match status" value="1"/>
</dbReference>
<protein>
    <submittedName>
        <fullName evidence="1">Membrane dipeptidase</fullName>
    </submittedName>
</protein>
<keyword evidence="2" id="KW-1185">Reference proteome</keyword>
<dbReference type="PANTHER" id="PTHR10443:SF12">
    <property type="entry name" value="DIPEPTIDASE"/>
    <property type="match status" value="1"/>
</dbReference>
<gene>
    <name evidence="1" type="ORF">ISU02_14590</name>
</gene>
<dbReference type="PROSITE" id="PS51365">
    <property type="entry name" value="RENAL_DIPEPTIDASE_2"/>
    <property type="match status" value="1"/>
</dbReference>
<dbReference type="InterPro" id="IPR032466">
    <property type="entry name" value="Metal_Hydrolase"/>
</dbReference>
<comment type="caution">
    <text evidence="1">The sequence shown here is derived from an EMBL/GenBank/DDBJ whole genome shotgun (WGS) entry which is preliminary data.</text>
</comment>
<dbReference type="Proteomes" id="UP000614200">
    <property type="component" value="Unassembled WGS sequence"/>
</dbReference>
<dbReference type="Pfam" id="PF01244">
    <property type="entry name" value="Peptidase_M19"/>
    <property type="match status" value="1"/>
</dbReference>